<keyword evidence="3" id="KW-1185">Reference proteome</keyword>
<dbReference type="AlphaFoldDB" id="A0AAW0Q5J3"/>
<name>A0AAW0Q5J3_9GOBI</name>
<evidence type="ECO:0000256" key="1">
    <source>
        <dbReference type="SAM" id="MobiDB-lite"/>
    </source>
</evidence>
<gene>
    <name evidence="2" type="ORF">WMY93_005191</name>
</gene>
<sequence>MTGRCHSHHSVLSRSCTDGDQIDPQEESFRERDVTNSEICDEKCIKEANVNTTCVAQSCSWPNARQPSIIITHHPQINNLIKHKNDLQSLKYQEDKPTD</sequence>
<feature type="compositionally biased region" description="Basic residues" evidence="1">
    <location>
        <begin position="1"/>
        <end position="11"/>
    </location>
</feature>
<dbReference type="EMBL" id="JBBPFD010000003">
    <property type="protein sequence ID" value="KAK7934295.1"/>
    <property type="molecule type" value="Genomic_DNA"/>
</dbReference>
<protein>
    <submittedName>
        <fullName evidence="2">Uncharacterized protein</fullName>
    </submittedName>
</protein>
<evidence type="ECO:0000313" key="2">
    <source>
        <dbReference type="EMBL" id="KAK7934295.1"/>
    </source>
</evidence>
<feature type="region of interest" description="Disordered" evidence="1">
    <location>
        <begin position="1"/>
        <end position="32"/>
    </location>
</feature>
<evidence type="ECO:0000313" key="3">
    <source>
        <dbReference type="Proteomes" id="UP001460270"/>
    </source>
</evidence>
<reference evidence="3" key="1">
    <citation type="submission" date="2024-04" db="EMBL/GenBank/DDBJ databases">
        <title>Salinicola lusitanus LLJ914,a marine bacterium isolated from the Okinawa Trough.</title>
        <authorList>
            <person name="Li J."/>
        </authorList>
    </citation>
    <scope>NUCLEOTIDE SEQUENCE [LARGE SCALE GENOMIC DNA]</scope>
</reference>
<dbReference type="Proteomes" id="UP001460270">
    <property type="component" value="Unassembled WGS sequence"/>
</dbReference>
<accession>A0AAW0Q5J3</accession>
<proteinExistence type="predicted"/>
<organism evidence="2 3">
    <name type="scientific">Mugilogobius chulae</name>
    <name type="common">yellowstripe goby</name>
    <dbReference type="NCBI Taxonomy" id="88201"/>
    <lineage>
        <taxon>Eukaryota</taxon>
        <taxon>Metazoa</taxon>
        <taxon>Chordata</taxon>
        <taxon>Craniata</taxon>
        <taxon>Vertebrata</taxon>
        <taxon>Euteleostomi</taxon>
        <taxon>Actinopterygii</taxon>
        <taxon>Neopterygii</taxon>
        <taxon>Teleostei</taxon>
        <taxon>Neoteleostei</taxon>
        <taxon>Acanthomorphata</taxon>
        <taxon>Gobiaria</taxon>
        <taxon>Gobiiformes</taxon>
        <taxon>Gobioidei</taxon>
        <taxon>Gobiidae</taxon>
        <taxon>Gobionellinae</taxon>
        <taxon>Mugilogobius</taxon>
    </lineage>
</organism>
<comment type="caution">
    <text evidence="2">The sequence shown here is derived from an EMBL/GenBank/DDBJ whole genome shotgun (WGS) entry which is preliminary data.</text>
</comment>